<evidence type="ECO:0000259" key="7">
    <source>
        <dbReference type="PROSITE" id="PS50888"/>
    </source>
</evidence>
<feature type="region of interest" description="Disordered" evidence="6">
    <location>
        <begin position="377"/>
        <end position="396"/>
    </location>
</feature>
<accession>A0A9W8CWI5</accession>
<dbReference type="InterPro" id="IPR011598">
    <property type="entry name" value="bHLH_dom"/>
</dbReference>
<comment type="caution">
    <text evidence="8">The sequence shown here is derived from an EMBL/GenBank/DDBJ whole genome shotgun (WGS) entry which is preliminary data.</text>
</comment>
<name>A0A9W8CWI5_9FUNG</name>
<evidence type="ECO:0000256" key="3">
    <source>
        <dbReference type="ARBA" id="ARBA00023125"/>
    </source>
</evidence>
<keyword evidence="3" id="KW-0238">DNA-binding</keyword>
<dbReference type="GO" id="GO:0000978">
    <property type="term" value="F:RNA polymerase II cis-regulatory region sequence-specific DNA binding"/>
    <property type="evidence" value="ECO:0007669"/>
    <property type="project" value="TreeGrafter"/>
</dbReference>
<dbReference type="PANTHER" id="PTHR45776">
    <property type="entry name" value="MIP04163P"/>
    <property type="match status" value="1"/>
</dbReference>
<organism evidence="8 9">
    <name type="scientific">Coemansia biformis</name>
    <dbReference type="NCBI Taxonomy" id="1286918"/>
    <lineage>
        <taxon>Eukaryota</taxon>
        <taxon>Fungi</taxon>
        <taxon>Fungi incertae sedis</taxon>
        <taxon>Zoopagomycota</taxon>
        <taxon>Kickxellomycotina</taxon>
        <taxon>Kickxellomycetes</taxon>
        <taxon>Kickxellales</taxon>
        <taxon>Kickxellaceae</taxon>
        <taxon>Coemansia</taxon>
    </lineage>
</organism>
<keyword evidence="9" id="KW-1185">Reference proteome</keyword>
<evidence type="ECO:0000256" key="1">
    <source>
        <dbReference type="ARBA" id="ARBA00004123"/>
    </source>
</evidence>
<evidence type="ECO:0000256" key="5">
    <source>
        <dbReference type="ARBA" id="ARBA00023242"/>
    </source>
</evidence>
<dbReference type="EMBL" id="JANBOI010001167">
    <property type="protein sequence ID" value="KAJ1727246.1"/>
    <property type="molecule type" value="Genomic_DNA"/>
</dbReference>
<protein>
    <submittedName>
        <fullName evidence="8">Cell morphogenesis protein PAG1</fullName>
    </submittedName>
</protein>
<evidence type="ECO:0000256" key="6">
    <source>
        <dbReference type="SAM" id="MobiDB-lite"/>
    </source>
</evidence>
<dbReference type="SMART" id="SM00353">
    <property type="entry name" value="HLH"/>
    <property type="match status" value="1"/>
</dbReference>
<evidence type="ECO:0000313" key="8">
    <source>
        <dbReference type="EMBL" id="KAJ1727246.1"/>
    </source>
</evidence>
<dbReference type="CDD" id="cd11387">
    <property type="entry name" value="bHLHzip_USF_MITF"/>
    <property type="match status" value="1"/>
</dbReference>
<dbReference type="AlphaFoldDB" id="A0A9W8CWI5"/>
<feature type="compositionally biased region" description="Low complexity" evidence="6">
    <location>
        <begin position="94"/>
        <end position="106"/>
    </location>
</feature>
<keyword evidence="4" id="KW-0804">Transcription</keyword>
<dbReference type="InterPro" id="IPR036638">
    <property type="entry name" value="HLH_DNA-bd_sf"/>
</dbReference>
<dbReference type="GO" id="GO:0046983">
    <property type="term" value="F:protein dimerization activity"/>
    <property type="evidence" value="ECO:0007669"/>
    <property type="project" value="InterPro"/>
</dbReference>
<evidence type="ECO:0000256" key="2">
    <source>
        <dbReference type="ARBA" id="ARBA00023015"/>
    </source>
</evidence>
<dbReference type="Pfam" id="PF00010">
    <property type="entry name" value="HLH"/>
    <property type="match status" value="1"/>
</dbReference>
<proteinExistence type="predicted"/>
<keyword evidence="5" id="KW-0539">Nucleus</keyword>
<feature type="region of interest" description="Disordered" evidence="6">
    <location>
        <begin position="94"/>
        <end position="154"/>
    </location>
</feature>
<evidence type="ECO:0000256" key="4">
    <source>
        <dbReference type="ARBA" id="ARBA00023163"/>
    </source>
</evidence>
<feature type="region of interest" description="Disordered" evidence="6">
    <location>
        <begin position="260"/>
        <end position="291"/>
    </location>
</feature>
<dbReference type="PANTHER" id="PTHR45776:SF2">
    <property type="entry name" value="MIP04163P"/>
    <property type="match status" value="1"/>
</dbReference>
<sequence>MSGEPLSASIDPKILQDLAKRFQTPSQLSGFSRLNIATDAVAGSPPAFSPMNDPTSAGAAPINIAGMHASAHQPSDAAASFGTDYGRNGLAHSFQQQLQQHHQQQQQHHHHQHPASFHQPHTPQQGLFRTHLGSAGQPEMFSPATDDLGDLSPANSYPNHSLAAMASGAMQTSIPGGLLGTQRQVADHMLRMQAFSSSPPPNSPGFQSMSLPAQADWFDNPLAHQQSIGSALDPSSFAAQHIAGSSAADFSPQHQTLMSLVEDGDGDSHKSPLVSYEKRRRRRESHNAVERRRRDNINERIQELFALLPDSVADINVKPNKGAILRKSVDYIRQLQQALQSQNARIHELESGQSPIMQQSHQPQASSGLAAMLAGATGANSSRPQGMDGNAMNTGL</sequence>
<evidence type="ECO:0000313" key="9">
    <source>
        <dbReference type="Proteomes" id="UP001143981"/>
    </source>
</evidence>
<dbReference type="SUPFAM" id="SSF47459">
    <property type="entry name" value="HLH, helix-loop-helix DNA-binding domain"/>
    <property type="match status" value="1"/>
</dbReference>
<dbReference type="Proteomes" id="UP001143981">
    <property type="component" value="Unassembled WGS sequence"/>
</dbReference>
<dbReference type="GO" id="GO:0000981">
    <property type="term" value="F:DNA-binding transcription factor activity, RNA polymerase II-specific"/>
    <property type="evidence" value="ECO:0007669"/>
    <property type="project" value="TreeGrafter"/>
</dbReference>
<dbReference type="OrthoDB" id="690068at2759"/>
<dbReference type="GO" id="GO:0005634">
    <property type="term" value="C:nucleus"/>
    <property type="evidence" value="ECO:0007669"/>
    <property type="project" value="UniProtKB-SubCell"/>
</dbReference>
<gene>
    <name evidence="8" type="primary">TAO3_1</name>
    <name evidence="8" type="ORF">LPJ61_004679</name>
</gene>
<dbReference type="Gene3D" id="4.10.280.10">
    <property type="entry name" value="Helix-loop-helix DNA-binding domain"/>
    <property type="match status" value="1"/>
</dbReference>
<reference evidence="8" key="1">
    <citation type="submission" date="2022-07" db="EMBL/GenBank/DDBJ databases">
        <title>Phylogenomic reconstructions and comparative analyses of Kickxellomycotina fungi.</title>
        <authorList>
            <person name="Reynolds N.K."/>
            <person name="Stajich J.E."/>
            <person name="Barry K."/>
            <person name="Grigoriev I.V."/>
            <person name="Crous P."/>
            <person name="Smith M.E."/>
        </authorList>
    </citation>
    <scope>NUCLEOTIDE SEQUENCE</scope>
    <source>
        <strain evidence="8">BCRC 34381</strain>
    </source>
</reference>
<dbReference type="PROSITE" id="PS50888">
    <property type="entry name" value="BHLH"/>
    <property type="match status" value="1"/>
</dbReference>
<keyword evidence="2" id="KW-0805">Transcription regulation</keyword>
<comment type="subcellular location">
    <subcellularLocation>
        <location evidence="1">Nucleus</location>
    </subcellularLocation>
</comment>
<feature type="domain" description="BHLH" evidence="7">
    <location>
        <begin position="281"/>
        <end position="335"/>
    </location>
</feature>